<dbReference type="EMBL" id="MEIL01000019">
    <property type="protein sequence ID" value="PIT40530.1"/>
    <property type="molecule type" value="Genomic_DNA"/>
</dbReference>
<dbReference type="GO" id="GO:0005886">
    <property type="term" value="C:plasma membrane"/>
    <property type="evidence" value="ECO:0007669"/>
    <property type="project" value="UniProtKB-SubCell"/>
</dbReference>
<evidence type="ECO:0000256" key="3">
    <source>
        <dbReference type="ARBA" id="ARBA00022692"/>
    </source>
</evidence>
<proteinExistence type="predicted"/>
<keyword evidence="9" id="KW-1185">Reference proteome</keyword>
<evidence type="ECO:0000313" key="9">
    <source>
        <dbReference type="Proteomes" id="UP000230202"/>
    </source>
</evidence>
<evidence type="ECO:0000256" key="5">
    <source>
        <dbReference type="ARBA" id="ARBA00023136"/>
    </source>
</evidence>
<dbReference type="InterPro" id="IPR017850">
    <property type="entry name" value="Alkaline_phosphatase_core_sf"/>
</dbReference>
<feature type="transmembrane region" description="Helical" evidence="6">
    <location>
        <begin position="117"/>
        <end position="137"/>
    </location>
</feature>
<feature type="domain" description="Sulfatase N-terminal" evidence="7">
    <location>
        <begin position="300"/>
        <end position="454"/>
    </location>
</feature>
<dbReference type="PANTHER" id="PTHR47371">
    <property type="entry name" value="LIPOTEICHOIC ACID SYNTHASE"/>
    <property type="match status" value="1"/>
</dbReference>
<dbReference type="Gene3D" id="3.40.720.10">
    <property type="entry name" value="Alkaline Phosphatase, subunit A"/>
    <property type="match status" value="1"/>
</dbReference>
<protein>
    <recommendedName>
        <fullName evidence="7">Sulfatase N-terminal domain-containing protein</fullName>
    </recommendedName>
</protein>
<dbReference type="Proteomes" id="UP000230202">
    <property type="component" value="Unassembled WGS sequence"/>
</dbReference>
<evidence type="ECO:0000256" key="2">
    <source>
        <dbReference type="ARBA" id="ARBA00022475"/>
    </source>
</evidence>
<name>A0A2N9X842_9NEIS</name>
<comment type="caution">
    <text evidence="8">The sequence shown here is derived from an EMBL/GenBank/DDBJ whole genome shotgun (WGS) entry which is preliminary data.</text>
</comment>
<feature type="transmembrane region" description="Helical" evidence="6">
    <location>
        <begin position="73"/>
        <end position="92"/>
    </location>
</feature>
<keyword evidence="5 6" id="KW-0472">Membrane</keyword>
<accession>A0A2N9X842</accession>
<dbReference type="InterPro" id="IPR000917">
    <property type="entry name" value="Sulfatase_N"/>
</dbReference>
<keyword evidence="2" id="KW-1003">Cell membrane</keyword>
<dbReference type="AlphaFoldDB" id="A0A2N9X842"/>
<dbReference type="SUPFAM" id="SSF53649">
    <property type="entry name" value="Alkaline phosphatase-like"/>
    <property type="match status" value="1"/>
</dbReference>
<reference evidence="8" key="1">
    <citation type="journal article" date="2017" name="MBio">
        <title>Type VI secretion-mediated competition in the bee gut microbiome.</title>
        <authorList>
            <person name="Steele M.I."/>
            <person name="Kwong W.K."/>
            <person name="Powell J.E."/>
            <person name="Whiteley M."/>
            <person name="Moran N.A."/>
        </authorList>
    </citation>
    <scope>NUCLEOTIDE SEQUENCE [LARGE SCALE GENOMIC DNA]</scope>
    <source>
        <strain evidence="8">WkB273</strain>
    </source>
</reference>
<sequence length="476" mass="56400">MSIAKHFPYFSKVIYTLKRYFPVSLWLFIVFYLIINNGLFWLSQVLIHSQRYVVVLEYIWIIPLLCLRKIWSIILFTISYICIYIFDILYWIKQFYHYENLSEFIELLYFIPQAPKLYWLILGLFFGYLILSLFLILKFLVRLTSTEMIPSLSVLYLLFVISIYDYRGVNLSDRYMTTGWWGSYYETIRNLKYNMQFFWLKNIKPEFYNWPDGGVLQKQINMQHPPKKILFVLNESWGVFIPNHEKINLSIMEPLLKVPNINVIEKGENPALNKTILGEIRELCDLKAKSLNFTLGPWEKFENCVPVKLQKQGYSIQAFHGSSSKMYSRKDWYPHMGLQNAHFYPHFSNIKLCYSFSGACDYNIVHDVSAANKDAQGKSFIYWLTLNTHHPYSEEDMLGANTYDCHQPLFNGRQEACRNLNLQYQFFQILADEIKRGGFKDTEIVIVGDHSPLIVFDEYKDSFKPDSVPFIHIRVN</sequence>
<feature type="transmembrane region" description="Helical" evidence="6">
    <location>
        <begin position="20"/>
        <end position="43"/>
    </location>
</feature>
<evidence type="ECO:0000256" key="4">
    <source>
        <dbReference type="ARBA" id="ARBA00022989"/>
    </source>
</evidence>
<evidence type="ECO:0000256" key="1">
    <source>
        <dbReference type="ARBA" id="ARBA00004651"/>
    </source>
</evidence>
<keyword evidence="4 6" id="KW-1133">Transmembrane helix</keyword>
<feature type="transmembrane region" description="Helical" evidence="6">
    <location>
        <begin position="149"/>
        <end position="166"/>
    </location>
</feature>
<evidence type="ECO:0000313" key="8">
    <source>
        <dbReference type="EMBL" id="PIT40530.1"/>
    </source>
</evidence>
<comment type="subcellular location">
    <subcellularLocation>
        <location evidence="1">Cell membrane</location>
        <topology evidence="1">Multi-pass membrane protein</topology>
    </subcellularLocation>
</comment>
<evidence type="ECO:0000256" key="6">
    <source>
        <dbReference type="SAM" id="Phobius"/>
    </source>
</evidence>
<gene>
    <name evidence="8" type="ORF">BHC54_02470</name>
</gene>
<dbReference type="Pfam" id="PF00884">
    <property type="entry name" value="Sulfatase"/>
    <property type="match status" value="1"/>
</dbReference>
<keyword evidence="3 6" id="KW-0812">Transmembrane</keyword>
<dbReference type="PANTHER" id="PTHR47371:SF3">
    <property type="entry name" value="PHOSPHOGLYCEROL TRANSFERASE I"/>
    <property type="match status" value="1"/>
</dbReference>
<evidence type="ECO:0000259" key="7">
    <source>
        <dbReference type="Pfam" id="PF00884"/>
    </source>
</evidence>
<dbReference type="InterPro" id="IPR050448">
    <property type="entry name" value="OpgB/LTA_synthase_biosynth"/>
</dbReference>
<organism evidence="8 9">
    <name type="scientific">Snodgrassella alvi</name>
    <dbReference type="NCBI Taxonomy" id="1196083"/>
    <lineage>
        <taxon>Bacteria</taxon>
        <taxon>Pseudomonadati</taxon>
        <taxon>Pseudomonadota</taxon>
        <taxon>Betaproteobacteria</taxon>
        <taxon>Neisseriales</taxon>
        <taxon>Neisseriaceae</taxon>
        <taxon>Snodgrassella</taxon>
    </lineage>
</organism>